<feature type="region of interest" description="Disordered" evidence="1">
    <location>
        <begin position="73"/>
        <end position="109"/>
    </location>
</feature>
<dbReference type="Proteomes" id="UP000314294">
    <property type="component" value="Unassembled WGS sequence"/>
</dbReference>
<gene>
    <name evidence="2" type="ORF">EYF80_003422</name>
</gene>
<organism evidence="2 3">
    <name type="scientific">Liparis tanakae</name>
    <name type="common">Tanaka's snailfish</name>
    <dbReference type="NCBI Taxonomy" id="230148"/>
    <lineage>
        <taxon>Eukaryota</taxon>
        <taxon>Metazoa</taxon>
        <taxon>Chordata</taxon>
        <taxon>Craniata</taxon>
        <taxon>Vertebrata</taxon>
        <taxon>Euteleostomi</taxon>
        <taxon>Actinopterygii</taxon>
        <taxon>Neopterygii</taxon>
        <taxon>Teleostei</taxon>
        <taxon>Neoteleostei</taxon>
        <taxon>Acanthomorphata</taxon>
        <taxon>Eupercaria</taxon>
        <taxon>Perciformes</taxon>
        <taxon>Cottioidei</taxon>
        <taxon>Cottales</taxon>
        <taxon>Liparidae</taxon>
        <taxon>Liparis</taxon>
    </lineage>
</organism>
<name>A0A4Z2J8J8_9TELE</name>
<dbReference type="EMBL" id="SRLO01000016">
    <property type="protein sequence ID" value="TNN86337.1"/>
    <property type="molecule type" value="Genomic_DNA"/>
</dbReference>
<proteinExistence type="predicted"/>
<feature type="compositionally biased region" description="Basic and acidic residues" evidence="1">
    <location>
        <begin position="85"/>
        <end position="109"/>
    </location>
</feature>
<accession>A0A4Z2J8J8</accession>
<comment type="caution">
    <text evidence="2">The sequence shown here is derived from an EMBL/GenBank/DDBJ whole genome shotgun (WGS) entry which is preliminary data.</text>
</comment>
<protein>
    <submittedName>
        <fullName evidence="2">Uncharacterized protein</fullName>
    </submittedName>
</protein>
<evidence type="ECO:0000256" key="1">
    <source>
        <dbReference type="SAM" id="MobiDB-lite"/>
    </source>
</evidence>
<reference evidence="2 3" key="1">
    <citation type="submission" date="2019-03" db="EMBL/GenBank/DDBJ databases">
        <title>First draft genome of Liparis tanakae, snailfish: a comprehensive survey of snailfish specific genes.</title>
        <authorList>
            <person name="Kim W."/>
            <person name="Song I."/>
            <person name="Jeong J.-H."/>
            <person name="Kim D."/>
            <person name="Kim S."/>
            <person name="Ryu S."/>
            <person name="Song J.Y."/>
            <person name="Lee S.K."/>
        </authorList>
    </citation>
    <scope>NUCLEOTIDE SEQUENCE [LARGE SCALE GENOMIC DNA]</scope>
    <source>
        <tissue evidence="2">Muscle</tissue>
    </source>
</reference>
<evidence type="ECO:0000313" key="2">
    <source>
        <dbReference type="EMBL" id="TNN86337.1"/>
    </source>
</evidence>
<evidence type="ECO:0000313" key="3">
    <source>
        <dbReference type="Proteomes" id="UP000314294"/>
    </source>
</evidence>
<sequence>MSDTPLQRNGTATIVDVEAAGLHQPLCSSTARLAADRRLLVEGGMKKEEKEEHEREMGNRRNRKCEEEVAWMEGGTGGRRGGTVLRKERMRERMGSKEEEWEGRESGKR</sequence>
<dbReference type="AlphaFoldDB" id="A0A4Z2J8J8"/>
<keyword evidence="3" id="KW-1185">Reference proteome</keyword>